<reference evidence="1 2" key="1">
    <citation type="submission" date="2024-02" db="EMBL/GenBank/DDBJ databases">
        <title>de novo genome assembly of Solanum bulbocastanum strain 11H21.</title>
        <authorList>
            <person name="Hosaka A.J."/>
        </authorList>
    </citation>
    <scope>NUCLEOTIDE SEQUENCE [LARGE SCALE GENOMIC DNA]</scope>
    <source>
        <tissue evidence="1">Young leaves</tissue>
    </source>
</reference>
<sequence>MNTFINHNKFNKNKVVFIIVLQTRSHRLRNKVYNTIC</sequence>
<dbReference type="Proteomes" id="UP001371456">
    <property type="component" value="Unassembled WGS sequence"/>
</dbReference>
<comment type="caution">
    <text evidence="1">The sequence shown here is derived from an EMBL/GenBank/DDBJ whole genome shotgun (WGS) entry which is preliminary data.</text>
</comment>
<proteinExistence type="predicted"/>
<organism evidence="1 2">
    <name type="scientific">Solanum bulbocastanum</name>
    <name type="common">Wild potato</name>
    <dbReference type="NCBI Taxonomy" id="147425"/>
    <lineage>
        <taxon>Eukaryota</taxon>
        <taxon>Viridiplantae</taxon>
        <taxon>Streptophyta</taxon>
        <taxon>Embryophyta</taxon>
        <taxon>Tracheophyta</taxon>
        <taxon>Spermatophyta</taxon>
        <taxon>Magnoliopsida</taxon>
        <taxon>eudicotyledons</taxon>
        <taxon>Gunneridae</taxon>
        <taxon>Pentapetalae</taxon>
        <taxon>asterids</taxon>
        <taxon>lamiids</taxon>
        <taxon>Solanales</taxon>
        <taxon>Solanaceae</taxon>
        <taxon>Solanoideae</taxon>
        <taxon>Solaneae</taxon>
        <taxon>Solanum</taxon>
    </lineage>
</organism>
<evidence type="ECO:0000313" key="2">
    <source>
        <dbReference type="Proteomes" id="UP001371456"/>
    </source>
</evidence>
<protein>
    <submittedName>
        <fullName evidence="1">Uncharacterized protein</fullName>
    </submittedName>
</protein>
<gene>
    <name evidence="1" type="ORF">RDI58_010639</name>
</gene>
<name>A0AAN8TV59_SOLBU</name>
<dbReference type="AlphaFoldDB" id="A0AAN8TV59"/>
<dbReference type="EMBL" id="JBANQN010000004">
    <property type="protein sequence ID" value="KAK6791558.1"/>
    <property type="molecule type" value="Genomic_DNA"/>
</dbReference>
<evidence type="ECO:0000313" key="1">
    <source>
        <dbReference type="EMBL" id="KAK6791558.1"/>
    </source>
</evidence>
<keyword evidence="2" id="KW-1185">Reference proteome</keyword>
<accession>A0AAN8TV59</accession>